<organism evidence="6 7">
    <name type="scientific">Butyribacter intestini</name>
    <dbReference type="NCBI Taxonomy" id="1703332"/>
    <lineage>
        <taxon>Bacteria</taxon>
        <taxon>Bacillati</taxon>
        <taxon>Bacillota</taxon>
        <taxon>Clostridia</taxon>
        <taxon>Lachnospirales</taxon>
        <taxon>Lachnospiraceae</taxon>
        <taxon>Butyribacter</taxon>
    </lineage>
</organism>
<evidence type="ECO:0000313" key="6">
    <source>
        <dbReference type="EMBL" id="KQC84524.1"/>
    </source>
</evidence>
<dbReference type="CDD" id="cd16935">
    <property type="entry name" value="HATPase_AgrC-ComD-like"/>
    <property type="match status" value="1"/>
</dbReference>
<dbReference type="Gene3D" id="1.10.287.130">
    <property type="match status" value="1"/>
</dbReference>
<accession>A0AAW3JS52</accession>
<evidence type="ECO:0000256" key="1">
    <source>
        <dbReference type="ARBA" id="ARBA00022553"/>
    </source>
</evidence>
<keyword evidence="3" id="KW-0418">Kinase</keyword>
<dbReference type="PANTHER" id="PTHR40448:SF1">
    <property type="entry name" value="TWO-COMPONENT SENSOR HISTIDINE KINASE"/>
    <property type="match status" value="1"/>
</dbReference>
<dbReference type="Proteomes" id="UP000050833">
    <property type="component" value="Unassembled WGS sequence"/>
</dbReference>
<feature type="transmembrane region" description="Helical" evidence="4">
    <location>
        <begin position="215"/>
        <end position="235"/>
    </location>
</feature>
<dbReference type="GO" id="GO:0042802">
    <property type="term" value="F:identical protein binding"/>
    <property type="evidence" value="ECO:0007669"/>
    <property type="project" value="TreeGrafter"/>
</dbReference>
<feature type="transmembrane region" description="Helical" evidence="4">
    <location>
        <begin position="174"/>
        <end position="195"/>
    </location>
</feature>
<feature type="transmembrane region" description="Helical" evidence="4">
    <location>
        <begin position="91"/>
        <end position="111"/>
    </location>
</feature>
<keyword evidence="4" id="KW-0812">Transmembrane</keyword>
<dbReference type="GO" id="GO:0000155">
    <property type="term" value="F:phosphorelay sensor kinase activity"/>
    <property type="evidence" value="ECO:0007669"/>
    <property type="project" value="InterPro"/>
</dbReference>
<feature type="transmembrane region" description="Helical" evidence="4">
    <location>
        <begin position="65"/>
        <end position="82"/>
    </location>
</feature>
<dbReference type="Gene3D" id="3.30.565.10">
    <property type="entry name" value="Histidine kinase-like ATPase, C-terminal domain"/>
    <property type="match status" value="1"/>
</dbReference>
<protein>
    <recommendedName>
        <fullName evidence="5">Sensor histidine kinase NatK-like C-terminal domain-containing protein</fullName>
    </recommendedName>
</protein>
<name>A0AAW3JS52_9FIRM</name>
<dbReference type="SUPFAM" id="SSF55874">
    <property type="entry name" value="ATPase domain of HSP90 chaperone/DNA topoisomerase II/histidine kinase"/>
    <property type="match status" value="1"/>
</dbReference>
<dbReference type="SUPFAM" id="SSF55890">
    <property type="entry name" value="Sporulation response regulatory protein Spo0B"/>
    <property type="match status" value="1"/>
</dbReference>
<keyword evidence="7" id="KW-1185">Reference proteome</keyword>
<keyword evidence="1" id="KW-0597">Phosphoprotein</keyword>
<dbReference type="InterPro" id="IPR032834">
    <property type="entry name" value="NatK-like_C"/>
</dbReference>
<comment type="caution">
    <text evidence="6">The sequence shown here is derived from an EMBL/GenBank/DDBJ whole genome shotgun (WGS) entry which is preliminary data.</text>
</comment>
<keyword evidence="2" id="KW-0808">Transferase</keyword>
<evidence type="ECO:0000259" key="5">
    <source>
        <dbReference type="Pfam" id="PF14501"/>
    </source>
</evidence>
<feature type="transmembrane region" description="Helical" evidence="4">
    <location>
        <begin position="12"/>
        <end position="28"/>
    </location>
</feature>
<sequence>MSLVEKCWMVTSKISVIALLMITGIYFGKFVCPYIKKKKGAAAVSIVYITIMLVLYMIPPQIDNFSAYLIGVIAAFLVMYAEDRRNIYQKIFLAITFFSIRWLAVAMAARLDDLVTKALVFRNMGAEKVWLQYGLYVGTRVLDIVLCIAFIAVAIGLINKAYIYKKDEMSVKEMVMLIIPSLVGVTGYGILQYYLMIYERDTGKNLIDTYGFYGALSFLHYLISIVAILVVIVMFQNWKEMQEEQRGQELVLNQISDMKKHIGEVEKLYRDIRSMRHDMGNHIQTLEHLVAHNNMDDATEYLEHLKNEWDEVSPEIKTGSPVIDVILMEKLREAKERQIRFLSDFHYPQNTKLNAFDLSVIMNNALNNCMENVSGDDPYISISSFRKNSIFMITIKNSFGGQLNFGDSDLPETTKSGREHGMGLNNIRRVARMYMGDISLEQGNEEVILSIMMQVE</sequence>
<dbReference type="AlphaFoldDB" id="A0AAW3JS52"/>
<dbReference type="EMBL" id="LLKB01000005">
    <property type="protein sequence ID" value="KQC84524.1"/>
    <property type="molecule type" value="Genomic_DNA"/>
</dbReference>
<gene>
    <name evidence="6" type="ORF">APZ18_07125</name>
</gene>
<dbReference type="InterPro" id="IPR016120">
    <property type="entry name" value="Sig_transdc_His_kin_SpoOB"/>
</dbReference>
<feature type="domain" description="Sensor histidine kinase NatK-like C-terminal" evidence="5">
    <location>
        <begin position="353"/>
        <end position="454"/>
    </location>
</feature>
<evidence type="ECO:0000256" key="2">
    <source>
        <dbReference type="ARBA" id="ARBA00022679"/>
    </source>
</evidence>
<reference evidence="6 7" key="1">
    <citation type="submission" date="2015-10" db="EMBL/GenBank/DDBJ databases">
        <title>Butyribacter intestini gen. nov., sp. nov., a butyric acid-producing bacterium of the family Lachnospiraceae isolated from the human faeces.</title>
        <authorList>
            <person name="Zou Y."/>
            <person name="Xue W."/>
            <person name="Luo G."/>
            <person name="Lv M."/>
        </authorList>
    </citation>
    <scope>NUCLEOTIDE SEQUENCE [LARGE SCALE GENOMIC DNA]</scope>
    <source>
        <strain evidence="6 7">TF01-11</strain>
    </source>
</reference>
<dbReference type="PANTHER" id="PTHR40448">
    <property type="entry name" value="TWO-COMPONENT SENSOR HISTIDINE KINASE"/>
    <property type="match status" value="1"/>
</dbReference>
<dbReference type="Pfam" id="PF14501">
    <property type="entry name" value="HATPase_c_5"/>
    <property type="match status" value="1"/>
</dbReference>
<keyword evidence="4" id="KW-0472">Membrane</keyword>
<evidence type="ECO:0000256" key="4">
    <source>
        <dbReference type="SAM" id="Phobius"/>
    </source>
</evidence>
<feature type="transmembrane region" description="Helical" evidence="4">
    <location>
        <begin position="40"/>
        <end position="59"/>
    </location>
</feature>
<keyword evidence="4" id="KW-1133">Transmembrane helix</keyword>
<feature type="transmembrane region" description="Helical" evidence="4">
    <location>
        <begin position="141"/>
        <end position="162"/>
    </location>
</feature>
<proteinExistence type="predicted"/>
<evidence type="ECO:0000256" key="3">
    <source>
        <dbReference type="ARBA" id="ARBA00022777"/>
    </source>
</evidence>
<evidence type="ECO:0000313" key="7">
    <source>
        <dbReference type="Proteomes" id="UP000050833"/>
    </source>
</evidence>
<dbReference type="RefSeq" id="WP_055943279.1">
    <property type="nucleotide sequence ID" value="NZ_JAQDCV010000004.1"/>
</dbReference>
<dbReference type="InterPro" id="IPR036890">
    <property type="entry name" value="HATPase_C_sf"/>
</dbReference>